<dbReference type="InterPro" id="IPR002569">
    <property type="entry name" value="Met_Sox_Rdtase_MsrA_dom"/>
</dbReference>
<evidence type="ECO:0000313" key="9">
    <source>
        <dbReference type="Proteomes" id="UP000831485"/>
    </source>
</evidence>
<dbReference type="AlphaFoldDB" id="A0A6V8MZE0"/>
<accession>A0A6V8MZE0</accession>
<keyword evidence="1 4" id="KW-0560">Oxidoreductase</keyword>
<gene>
    <name evidence="6" type="primary">msrA_2</name>
    <name evidence="4 7" type="synonym">msrA</name>
    <name evidence="6" type="ORF">GMPD_35170</name>
    <name evidence="7" type="ORF">M1B72_04235</name>
</gene>
<reference evidence="8" key="1">
    <citation type="submission" date="2020-06" db="EMBL/GenBank/DDBJ databases">
        <title>Draft genomic sequecing of Geomonas sp. Red736.</title>
        <authorList>
            <person name="Itoh H."/>
            <person name="Xu Z.X."/>
            <person name="Ushijima N."/>
            <person name="Masuda Y."/>
            <person name="Shiratori Y."/>
            <person name="Senoo K."/>
        </authorList>
    </citation>
    <scope>NUCLEOTIDE SEQUENCE [LARGE SCALE GENOMIC DNA]</scope>
    <source>
        <strain evidence="8">Red736</strain>
    </source>
</reference>
<dbReference type="PANTHER" id="PTHR43774:SF1">
    <property type="entry name" value="PEPTIDE METHIONINE SULFOXIDE REDUCTASE MSRA 2"/>
    <property type="match status" value="1"/>
</dbReference>
<feature type="domain" description="Peptide methionine sulphoxide reductase MsrA" evidence="5">
    <location>
        <begin position="12"/>
        <end position="163"/>
    </location>
</feature>
<protein>
    <recommendedName>
        <fullName evidence="4">Peptide methionine sulfoxide reductase MsrA</fullName>
        <shortName evidence="4">Protein-methionine-S-oxide reductase</shortName>
        <ecNumber evidence="4">1.8.4.11</ecNumber>
    </recommendedName>
    <alternativeName>
        <fullName evidence="4">Peptide-methionine (S)-S-oxide reductase</fullName>
        <shortName evidence="4">Peptide Met(O) reductase</shortName>
    </alternativeName>
</protein>
<dbReference type="InterPro" id="IPR036509">
    <property type="entry name" value="Met_Sox_Rdtase_MsrA_sf"/>
</dbReference>
<comment type="catalytic activity">
    <reaction evidence="3 4">
        <text>[thioredoxin]-disulfide + L-methionine + H2O = L-methionine (S)-S-oxide + [thioredoxin]-dithiol</text>
        <dbReference type="Rhea" id="RHEA:19993"/>
        <dbReference type="Rhea" id="RHEA-COMP:10698"/>
        <dbReference type="Rhea" id="RHEA-COMP:10700"/>
        <dbReference type="ChEBI" id="CHEBI:15377"/>
        <dbReference type="ChEBI" id="CHEBI:29950"/>
        <dbReference type="ChEBI" id="CHEBI:50058"/>
        <dbReference type="ChEBI" id="CHEBI:57844"/>
        <dbReference type="ChEBI" id="CHEBI:58772"/>
        <dbReference type="EC" id="1.8.4.11"/>
    </reaction>
</comment>
<dbReference type="EMBL" id="BLXY01000010">
    <property type="protein sequence ID" value="GFO65598.1"/>
    <property type="molecule type" value="Genomic_DNA"/>
</dbReference>
<evidence type="ECO:0000256" key="4">
    <source>
        <dbReference type="HAMAP-Rule" id="MF_01401"/>
    </source>
</evidence>
<dbReference type="HAMAP" id="MF_01401">
    <property type="entry name" value="MsrA"/>
    <property type="match status" value="1"/>
</dbReference>
<evidence type="ECO:0000313" key="7">
    <source>
        <dbReference type="EMBL" id="UPU36927.1"/>
    </source>
</evidence>
<keyword evidence="9" id="KW-1185">Reference proteome</keyword>
<dbReference type="Pfam" id="PF01625">
    <property type="entry name" value="PMSR"/>
    <property type="match status" value="1"/>
</dbReference>
<evidence type="ECO:0000256" key="2">
    <source>
        <dbReference type="ARBA" id="ARBA00047806"/>
    </source>
</evidence>
<comment type="catalytic activity">
    <reaction evidence="2 4">
        <text>L-methionyl-[protein] + [thioredoxin]-disulfide + H2O = L-methionyl-(S)-S-oxide-[protein] + [thioredoxin]-dithiol</text>
        <dbReference type="Rhea" id="RHEA:14217"/>
        <dbReference type="Rhea" id="RHEA-COMP:10698"/>
        <dbReference type="Rhea" id="RHEA-COMP:10700"/>
        <dbReference type="Rhea" id="RHEA-COMP:12313"/>
        <dbReference type="Rhea" id="RHEA-COMP:12315"/>
        <dbReference type="ChEBI" id="CHEBI:15377"/>
        <dbReference type="ChEBI" id="CHEBI:16044"/>
        <dbReference type="ChEBI" id="CHEBI:29950"/>
        <dbReference type="ChEBI" id="CHEBI:44120"/>
        <dbReference type="ChEBI" id="CHEBI:50058"/>
        <dbReference type="EC" id="1.8.4.11"/>
    </reaction>
</comment>
<dbReference type="GO" id="GO:0008113">
    <property type="term" value="F:peptide-methionine (S)-S-oxide reductase activity"/>
    <property type="evidence" value="ECO:0007669"/>
    <property type="project" value="UniProtKB-UniRule"/>
</dbReference>
<dbReference type="SUPFAM" id="SSF55068">
    <property type="entry name" value="Peptide methionine sulfoxide reductase"/>
    <property type="match status" value="1"/>
</dbReference>
<evidence type="ECO:0000313" key="8">
    <source>
        <dbReference type="Proteomes" id="UP000568888"/>
    </source>
</evidence>
<dbReference type="NCBIfam" id="TIGR00401">
    <property type="entry name" value="msrA"/>
    <property type="match status" value="1"/>
</dbReference>
<comment type="similarity">
    <text evidence="4">Belongs to the MsrA Met sulfoxide reductase family.</text>
</comment>
<dbReference type="Proteomes" id="UP000831485">
    <property type="component" value="Chromosome"/>
</dbReference>
<organism evidence="6 8">
    <name type="scientific">Geomonas paludis</name>
    <dbReference type="NCBI Taxonomy" id="2740185"/>
    <lineage>
        <taxon>Bacteria</taxon>
        <taxon>Pseudomonadati</taxon>
        <taxon>Thermodesulfobacteriota</taxon>
        <taxon>Desulfuromonadia</taxon>
        <taxon>Geobacterales</taxon>
        <taxon>Geobacteraceae</taxon>
        <taxon>Geomonas</taxon>
    </lineage>
</organism>
<proteinExistence type="inferred from homology"/>
<dbReference type="EC" id="1.8.4.11" evidence="4"/>
<sequence length="184" mass="21447">MENSPTDTPTETAIFAGGCFWCMEPVFDKMPGVLSVLPGYTGGTTPNPSYREVCEGETGHVEAVQIVFDPARVSYRELLRVFWRNIDPTTKNRQFCDYGSQYQTAVFYLNEQQKREAEESREDAQRSNRVGAAVVTEILPASEFYPAEEYHRQYYKKEPYHYQRYHDGCGRNWRLKELWGRETE</sequence>
<feature type="active site" evidence="4">
    <location>
        <position position="19"/>
    </location>
</feature>
<dbReference type="EMBL" id="CP096574">
    <property type="protein sequence ID" value="UPU36927.1"/>
    <property type="molecule type" value="Genomic_DNA"/>
</dbReference>
<dbReference type="Proteomes" id="UP000568888">
    <property type="component" value="Unassembled WGS sequence"/>
</dbReference>
<reference evidence="7" key="3">
    <citation type="submission" date="2022-04" db="EMBL/GenBank/DDBJ databases">
        <authorList>
            <person name="Liu G."/>
        </authorList>
    </citation>
    <scope>NUCLEOTIDE SEQUENCE</scope>
    <source>
        <strain evidence="7">RG22</strain>
    </source>
</reference>
<comment type="function">
    <text evidence="4">Has an important function as a repair enzyme for proteins that have been inactivated by oxidation. Catalyzes the reversible oxidation-reduction of methionine sulfoxide in proteins to methionine.</text>
</comment>
<evidence type="ECO:0000313" key="6">
    <source>
        <dbReference type="EMBL" id="GFO65598.1"/>
    </source>
</evidence>
<evidence type="ECO:0000256" key="1">
    <source>
        <dbReference type="ARBA" id="ARBA00023002"/>
    </source>
</evidence>
<name>A0A6V8MZE0_9BACT</name>
<evidence type="ECO:0000256" key="3">
    <source>
        <dbReference type="ARBA" id="ARBA00048782"/>
    </source>
</evidence>
<dbReference type="Gene3D" id="3.30.1060.10">
    <property type="entry name" value="Peptide methionine sulphoxide reductase MsrA"/>
    <property type="match status" value="1"/>
</dbReference>
<evidence type="ECO:0000259" key="5">
    <source>
        <dbReference type="Pfam" id="PF01625"/>
    </source>
</evidence>
<reference evidence="6" key="2">
    <citation type="journal article" date="2021" name="Int. J. Syst. Evol. Microbiol.">
        <title>Geomonas silvestris sp. nov., Geomonas paludis sp. nov. and Geomonas limicola sp. nov., isolated from terrestrial environments, and emended description of the genus Geomonas.</title>
        <authorList>
            <person name="Itoh H."/>
            <person name="Xu Z."/>
            <person name="Masuda Y."/>
            <person name="Ushijima N."/>
            <person name="Hayakawa C."/>
            <person name="Shiratori Y."/>
            <person name="Senoo K."/>
        </authorList>
    </citation>
    <scope>NUCLEOTIDE SEQUENCE</scope>
    <source>
        <strain evidence="6">Red736</strain>
    </source>
</reference>
<dbReference type="PANTHER" id="PTHR43774">
    <property type="entry name" value="PEPTIDE METHIONINE SULFOXIDE REDUCTASE"/>
    <property type="match status" value="1"/>
</dbReference>
<dbReference type="RefSeq" id="WP_183349841.1">
    <property type="nucleotide sequence ID" value="NZ_BLXY01000010.1"/>
</dbReference>